<feature type="compositionally biased region" description="Low complexity" evidence="1">
    <location>
        <begin position="425"/>
        <end position="435"/>
    </location>
</feature>
<evidence type="ECO:0000313" key="3">
    <source>
        <dbReference type="EMBL" id="CEM48350.1"/>
    </source>
</evidence>
<sequence>MRFQCTLCKKPYEDKRFIWEKSGGSASQEAGSESSAPSTEPQPREEPARTSPRPSPRPGIEKVLQTARSPDVRVVSDSIRAAGTCANVAGSLAPAAIGLSVALGPVSALAGCVGTVQGFVQLHEGLACGSRQSQSSGSEPSSQTAEGTEVSAENSEENSRAGQHEKRPRRASADPHLVAKGGVTAVVGTTCMVLGGLGIVNPAFFVAALTVGVTGLAAATAIDAAVPGLCRECKEGGTVTDAEAACVPPPPPPPKEISGRRRQKGKGDRESSRRQKKKKQVSVPWPVPADRPSAEFEVEIQPDEFVYRQEEEEEDMYPKGLQQPSHGGVFSRDSRQSSAVSSLSSSSRTVKRHNPPSSVNAEGPRDTKDSVRFGTAESTVSTQSSPLQFPFPPTPAASAPVSSSDTEGLSRLAQTQPAELPPLKSSGRSGSTLTGTAGGGSFSSLSSFGD</sequence>
<name>A0A0G4HV66_9ALVE</name>
<gene>
    <name evidence="3" type="ORF">Cvel_8791</name>
</gene>
<reference evidence="3" key="1">
    <citation type="submission" date="2014-11" db="EMBL/GenBank/DDBJ databases">
        <authorList>
            <person name="Otto D Thomas"/>
            <person name="Naeem Raeece"/>
        </authorList>
    </citation>
    <scope>NUCLEOTIDE SEQUENCE</scope>
</reference>
<feature type="transmembrane region" description="Helical" evidence="2">
    <location>
        <begin position="177"/>
        <end position="197"/>
    </location>
</feature>
<feature type="region of interest" description="Disordered" evidence="1">
    <location>
        <begin position="242"/>
        <end position="450"/>
    </location>
</feature>
<dbReference type="AlphaFoldDB" id="A0A0G4HV66"/>
<organism evidence="3">
    <name type="scientific">Chromera velia CCMP2878</name>
    <dbReference type="NCBI Taxonomy" id="1169474"/>
    <lineage>
        <taxon>Eukaryota</taxon>
        <taxon>Sar</taxon>
        <taxon>Alveolata</taxon>
        <taxon>Colpodellida</taxon>
        <taxon>Chromeraceae</taxon>
        <taxon>Chromera</taxon>
    </lineage>
</organism>
<feature type="compositionally biased region" description="Low complexity" evidence="1">
    <location>
        <begin position="20"/>
        <end position="38"/>
    </location>
</feature>
<accession>A0A0G4HV66</accession>
<feature type="transmembrane region" description="Helical" evidence="2">
    <location>
        <begin position="203"/>
        <end position="226"/>
    </location>
</feature>
<evidence type="ECO:0000256" key="1">
    <source>
        <dbReference type="SAM" id="MobiDB-lite"/>
    </source>
</evidence>
<evidence type="ECO:0000256" key="2">
    <source>
        <dbReference type="SAM" id="Phobius"/>
    </source>
</evidence>
<keyword evidence="2" id="KW-1133">Transmembrane helix</keyword>
<feature type="region of interest" description="Disordered" evidence="1">
    <location>
        <begin position="130"/>
        <end position="176"/>
    </location>
</feature>
<dbReference type="VEuPathDB" id="CryptoDB:Cvel_8791"/>
<protein>
    <submittedName>
        <fullName evidence="3">Uncharacterized protein</fullName>
    </submittedName>
</protein>
<keyword evidence="2" id="KW-0812">Transmembrane</keyword>
<dbReference type="EMBL" id="CDMZ01004004">
    <property type="protein sequence ID" value="CEM48350.1"/>
    <property type="molecule type" value="Genomic_DNA"/>
</dbReference>
<feature type="compositionally biased region" description="Low complexity" evidence="1">
    <location>
        <begin position="130"/>
        <end position="143"/>
    </location>
</feature>
<feature type="compositionally biased region" description="Polar residues" evidence="1">
    <location>
        <begin position="376"/>
        <end position="387"/>
    </location>
</feature>
<feature type="compositionally biased region" description="Low complexity" evidence="1">
    <location>
        <begin position="336"/>
        <end position="348"/>
    </location>
</feature>
<keyword evidence="2" id="KW-0472">Membrane</keyword>
<proteinExistence type="predicted"/>
<feature type="region of interest" description="Disordered" evidence="1">
    <location>
        <begin position="19"/>
        <end position="60"/>
    </location>
</feature>